<dbReference type="EMBL" id="BQNB010016464">
    <property type="protein sequence ID" value="GJT52100.1"/>
    <property type="molecule type" value="Genomic_DNA"/>
</dbReference>
<accession>A0ABQ5EMJ1</accession>
<proteinExistence type="predicted"/>
<keyword evidence="3" id="KW-1185">Reference proteome</keyword>
<evidence type="ECO:0000313" key="3">
    <source>
        <dbReference type="Proteomes" id="UP001151760"/>
    </source>
</evidence>
<dbReference type="Proteomes" id="UP001151760">
    <property type="component" value="Unassembled WGS sequence"/>
</dbReference>
<feature type="compositionally biased region" description="Basic and acidic residues" evidence="1">
    <location>
        <begin position="35"/>
        <end position="51"/>
    </location>
</feature>
<sequence>MESSTKKASTSSSEDEEYAMVVMDIKKLFRRRGKFDRQPREEKSPSESRMMTRMEKLKESGLDLVTQITSSRNVQNLPEKTKKPLLAGYGVIVVKMTKSQRKMKFFSWHKNLTRNKNLFSSYQAYDGAYVNPENTREGVGCLHWFGDLIVIVIQVAAAREEVLGRRGYLGYMYTDLATIYDRLLYSRLKAESV</sequence>
<name>A0ABQ5EMJ1_9ASTR</name>
<protein>
    <submittedName>
        <fullName evidence="2">Uncharacterized protein</fullName>
    </submittedName>
</protein>
<reference evidence="2" key="1">
    <citation type="journal article" date="2022" name="Int. J. Mol. Sci.">
        <title>Draft Genome of Tanacetum Coccineum: Genomic Comparison of Closely Related Tanacetum-Family Plants.</title>
        <authorList>
            <person name="Yamashiro T."/>
            <person name="Shiraishi A."/>
            <person name="Nakayama K."/>
            <person name="Satake H."/>
        </authorList>
    </citation>
    <scope>NUCLEOTIDE SEQUENCE</scope>
</reference>
<organism evidence="2 3">
    <name type="scientific">Tanacetum coccineum</name>
    <dbReference type="NCBI Taxonomy" id="301880"/>
    <lineage>
        <taxon>Eukaryota</taxon>
        <taxon>Viridiplantae</taxon>
        <taxon>Streptophyta</taxon>
        <taxon>Embryophyta</taxon>
        <taxon>Tracheophyta</taxon>
        <taxon>Spermatophyta</taxon>
        <taxon>Magnoliopsida</taxon>
        <taxon>eudicotyledons</taxon>
        <taxon>Gunneridae</taxon>
        <taxon>Pentapetalae</taxon>
        <taxon>asterids</taxon>
        <taxon>campanulids</taxon>
        <taxon>Asterales</taxon>
        <taxon>Asteraceae</taxon>
        <taxon>Asteroideae</taxon>
        <taxon>Anthemideae</taxon>
        <taxon>Anthemidinae</taxon>
        <taxon>Tanacetum</taxon>
    </lineage>
</organism>
<evidence type="ECO:0000313" key="2">
    <source>
        <dbReference type="EMBL" id="GJT52100.1"/>
    </source>
</evidence>
<gene>
    <name evidence="2" type="ORF">Tco_0978257</name>
</gene>
<comment type="caution">
    <text evidence="2">The sequence shown here is derived from an EMBL/GenBank/DDBJ whole genome shotgun (WGS) entry which is preliminary data.</text>
</comment>
<reference evidence="2" key="2">
    <citation type="submission" date="2022-01" db="EMBL/GenBank/DDBJ databases">
        <authorList>
            <person name="Yamashiro T."/>
            <person name="Shiraishi A."/>
            <person name="Satake H."/>
            <person name="Nakayama K."/>
        </authorList>
    </citation>
    <scope>NUCLEOTIDE SEQUENCE</scope>
</reference>
<evidence type="ECO:0000256" key="1">
    <source>
        <dbReference type="SAM" id="MobiDB-lite"/>
    </source>
</evidence>
<feature type="region of interest" description="Disordered" evidence="1">
    <location>
        <begin position="32"/>
        <end position="51"/>
    </location>
</feature>